<reference evidence="2" key="2">
    <citation type="journal article" date="2022" name="BMC Genomics">
        <title>Comparative genome analysis of mycobacteria focusing on tRNA and non-coding RNA.</title>
        <authorList>
            <person name="Behra P.R.K."/>
            <person name="Pettersson B.M.F."/>
            <person name="Ramesh M."/>
            <person name="Das S."/>
            <person name="Dasgupta S."/>
            <person name="Kirsebom L.A."/>
        </authorList>
    </citation>
    <scope>NUCLEOTIDE SEQUENCE</scope>
    <source>
        <strain evidence="2">CCUG 55640</strain>
    </source>
</reference>
<protein>
    <submittedName>
        <fullName evidence="2">Uncharacterized protein</fullName>
    </submittedName>
</protein>
<reference evidence="2" key="1">
    <citation type="submission" date="2020-07" db="EMBL/GenBank/DDBJ databases">
        <authorList>
            <person name="Pettersson B.M.F."/>
            <person name="Behra P.R.K."/>
            <person name="Ramesh M."/>
            <person name="Das S."/>
            <person name="Dasgupta S."/>
            <person name="Kirsebom L.A."/>
        </authorList>
    </citation>
    <scope>NUCLEOTIDE SEQUENCE</scope>
    <source>
        <strain evidence="2">CCUG 55640</strain>
    </source>
</reference>
<accession>A0AA41XQA6</accession>
<proteinExistence type="predicted"/>
<gene>
    <name evidence="2" type="ORF">H7K38_16550</name>
</gene>
<sequence length="113" mass="12911">MLFALPAGYTLVGVVLAYPWIFLPLLVVVAAFWVDRRQRRRAAIAARADHEHRKLMARAILAPQPKPPRGLVEHRANSLVGLRPNRRVAHRIEQFVDEFVRVFAQVSFAFCDV</sequence>
<name>A0AA41XQA6_9MYCO</name>
<keyword evidence="1" id="KW-1133">Transmembrane helix</keyword>
<evidence type="ECO:0000313" key="2">
    <source>
        <dbReference type="EMBL" id="MCV7380255.1"/>
    </source>
</evidence>
<organism evidence="2 3">
    <name type="scientific">Mycobacterium alsense</name>
    <dbReference type="NCBI Taxonomy" id="324058"/>
    <lineage>
        <taxon>Bacteria</taxon>
        <taxon>Bacillati</taxon>
        <taxon>Actinomycetota</taxon>
        <taxon>Actinomycetes</taxon>
        <taxon>Mycobacteriales</taxon>
        <taxon>Mycobacteriaceae</taxon>
        <taxon>Mycobacterium</taxon>
    </lineage>
</organism>
<comment type="caution">
    <text evidence="2">The sequence shown here is derived from an EMBL/GenBank/DDBJ whole genome shotgun (WGS) entry which is preliminary data.</text>
</comment>
<feature type="transmembrane region" description="Helical" evidence="1">
    <location>
        <begin position="12"/>
        <end position="34"/>
    </location>
</feature>
<evidence type="ECO:0000313" key="3">
    <source>
        <dbReference type="Proteomes" id="UP001141650"/>
    </source>
</evidence>
<dbReference type="RefSeq" id="WP_264010387.1">
    <property type="nucleotide sequence ID" value="NZ_JACKVH010000015.1"/>
</dbReference>
<keyword evidence="1" id="KW-0812">Transmembrane</keyword>
<dbReference type="Proteomes" id="UP001141650">
    <property type="component" value="Unassembled WGS sequence"/>
</dbReference>
<evidence type="ECO:0000256" key="1">
    <source>
        <dbReference type="SAM" id="Phobius"/>
    </source>
</evidence>
<dbReference type="AlphaFoldDB" id="A0AA41XQA6"/>
<keyword evidence="1" id="KW-0472">Membrane</keyword>
<dbReference type="EMBL" id="JACKVH010000015">
    <property type="protein sequence ID" value="MCV7380255.1"/>
    <property type="molecule type" value="Genomic_DNA"/>
</dbReference>